<dbReference type="Proteomes" id="UP000217930">
    <property type="component" value="Unassembled WGS sequence"/>
</dbReference>
<proteinExistence type="predicted"/>
<protein>
    <submittedName>
        <fullName evidence="2">Uncharacterized protein</fullName>
    </submittedName>
</protein>
<evidence type="ECO:0000313" key="2">
    <source>
        <dbReference type="EMBL" id="RGB15914.1"/>
    </source>
</evidence>
<gene>
    <name evidence="2" type="ORF">CIJ84_07485</name>
    <name evidence="1" type="ORF">CNQ34_06135</name>
</gene>
<evidence type="ECO:0000313" key="1">
    <source>
        <dbReference type="EMBL" id="PBJ88672.1"/>
    </source>
</evidence>
<evidence type="ECO:0000313" key="4">
    <source>
        <dbReference type="Proteomes" id="UP000260504"/>
    </source>
</evidence>
<evidence type="ECO:0000313" key="3">
    <source>
        <dbReference type="Proteomes" id="UP000217930"/>
    </source>
</evidence>
<reference evidence="2 4" key="2">
    <citation type="submission" date="2017-08" db="EMBL/GenBank/DDBJ databases">
        <title>Meningococcal Conjunctivitis and Endemic Carriage at a Military Recruit Training Center.</title>
        <authorList>
            <person name="Bobb A.J."/>
            <person name="Galac M.R."/>
            <person name="Snesrud E."/>
            <person name="Clagett C.D."/>
        </authorList>
    </citation>
    <scope>NUCLEOTIDE SEQUENCE [LARGE SCALE GENOMIC DNA]</scope>
    <source>
        <strain evidence="2 4">MRSN431200</strain>
    </source>
</reference>
<reference evidence="1 3" key="1">
    <citation type="journal article" date="2017" name="Clin. Infect. Dis.">
        <title>Increased Risk for Meningococcal Disease among Men who have Sex with Men in the United States, 2012-2015.</title>
        <authorList>
            <person name="Folaranmi T.A."/>
            <person name="Kretz C.B."/>
            <person name="Kamiya H."/>
            <person name="MacNeil J.R."/>
            <person name="Whaley M.J."/>
            <person name="Blain A."/>
            <person name="Antwi M."/>
            <person name="Dorsinville M."/>
            <person name="Pacilli M."/>
            <person name="Smith S."/>
            <person name="Civen R."/>
            <person name="Ngo V."/>
            <person name="Winter K."/>
            <person name="Harriman K."/>
            <person name="Wang X."/>
            <person name="Bowen V.B."/>
            <person name="Patel M."/>
            <person name="Martin S."/>
            <person name="Misegades L."/>
            <person name="Meyer S.A."/>
        </authorList>
    </citation>
    <scope>NUCLEOTIDE SEQUENCE [LARGE SCALE GENOMIC DNA]</scope>
    <source>
        <strain evidence="1 3">M26503</strain>
    </source>
</reference>
<organism evidence="2 4">
    <name type="scientific">Neisseria meningitidis</name>
    <dbReference type="NCBI Taxonomy" id="487"/>
    <lineage>
        <taxon>Bacteria</taxon>
        <taxon>Pseudomonadati</taxon>
        <taxon>Pseudomonadota</taxon>
        <taxon>Betaproteobacteria</taxon>
        <taxon>Neisseriales</taxon>
        <taxon>Neisseriaceae</taxon>
        <taxon>Neisseria</taxon>
    </lineage>
</organism>
<dbReference type="EMBL" id="NTLY01000002">
    <property type="protein sequence ID" value="PBJ88672.1"/>
    <property type="molecule type" value="Genomic_DNA"/>
</dbReference>
<sequence>MQPQNLLQPSPSPVGEGWGEGILRISATFPNTLTAQTQALLFVALSLTLSHRETGRGGCSD</sequence>
<reference evidence="1" key="3">
    <citation type="submission" date="2017-09" db="EMBL/GenBank/DDBJ databases">
        <authorList>
            <person name="Kretz C."/>
            <person name="Retchless A."/>
            <person name="Wang X."/>
        </authorList>
    </citation>
    <scope>NUCLEOTIDE SEQUENCE</scope>
    <source>
        <strain evidence="1">M26503</strain>
    </source>
</reference>
<name>A0A2A3LU50_NEIME</name>
<dbReference type="AlphaFoldDB" id="A0A2A3LU50"/>
<accession>A0A2A3LU50</accession>
<dbReference type="EMBL" id="NVYQ01000109">
    <property type="protein sequence ID" value="RGB15914.1"/>
    <property type="molecule type" value="Genomic_DNA"/>
</dbReference>
<dbReference type="Proteomes" id="UP000260504">
    <property type="component" value="Unassembled WGS sequence"/>
</dbReference>
<comment type="caution">
    <text evidence="2">The sequence shown here is derived from an EMBL/GenBank/DDBJ whole genome shotgun (WGS) entry which is preliminary data.</text>
</comment>